<sequence length="81" mass="8670">MGRFLLGFAIGAAIGAATVILTAPRSGSATRQGIRGTLEDSRDGIRQLASDTLDVARKARSAHEREMWDEFRARLANKGGV</sequence>
<reference evidence="1 2" key="1">
    <citation type="submission" date="2015-09" db="EMBL/GenBank/DDBJ databases">
        <title>Draft genome sequence of Kouleothrix aurantiaca JCM 19913.</title>
        <authorList>
            <person name="Hemp J."/>
        </authorList>
    </citation>
    <scope>NUCLEOTIDE SEQUENCE [LARGE SCALE GENOMIC DNA]</scope>
    <source>
        <strain evidence="1 2">COM-B</strain>
    </source>
</reference>
<dbReference type="AlphaFoldDB" id="A0A0P9HDU2"/>
<dbReference type="PANTHER" id="PTHR35792">
    <property type="entry name" value="GENERAL STRESS PROTEIN"/>
    <property type="match status" value="1"/>
</dbReference>
<keyword evidence="2" id="KW-1185">Reference proteome</keyword>
<proteinExistence type="predicted"/>
<dbReference type="InterPro" id="IPR052928">
    <property type="entry name" value="Desiccation-related_membrane"/>
</dbReference>
<evidence type="ECO:0008006" key="3">
    <source>
        <dbReference type="Google" id="ProtNLM"/>
    </source>
</evidence>
<comment type="caution">
    <text evidence="1">The sequence shown here is derived from an EMBL/GenBank/DDBJ whole genome shotgun (WGS) entry which is preliminary data.</text>
</comment>
<evidence type="ECO:0000313" key="2">
    <source>
        <dbReference type="Proteomes" id="UP000050509"/>
    </source>
</evidence>
<dbReference type="PANTHER" id="PTHR35792:SF1">
    <property type="entry name" value="SLL0268 PROTEIN"/>
    <property type="match status" value="1"/>
</dbReference>
<dbReference type="Proteomes" id="UP000050509">
    <property type="component" value="Unassembled WGS sequence"/>
</dbReference>
<name>A0A0P9HDU2_9CHLR</name>
<evidence type="ECO:0000313" key="1">
    <source>
        <dbReference type="EMBL" id="KPV52822.1"/>
    </source>
</evidence>
<organism evidence="1 2">
    <name type="scientific">Kouleothrix aurantiaca</name>
    <dbReference type="NCBI Taxonomy" id="186479"/>
    <lineage>
        <taxon>Bacteria</taxon>
        <taxon>Bacillati</taxon>
        <taxon>Chloroflexota</taxon>
        <taxon>Chloroflexia</taxon>
        <taxon>Chloroflexales</taxon>
        <taxon>Roseiflexineae</taxon>
        <taxon>Roseiflexaceae</taxon>
        <taxon>Kouleothrix</taxon>
    </lineage>
</organism>
<gene>
    <name evidence="1" type="ORF">SE17_13185</name>
</gene>
<accession>A0A0P9HDU2</accession>
<protein>
    <recommendedName>
        <fullName evidence="3">Gas vesicle protein</fullName>
    </recommendedName>
</protein>
<dbReference type="EMBL" id="LJCR01000420">
    <property type="protein sequence ID" value="KPV52822.1"/>
    <property type="molecule type" value="Genomic_DNA"/>
</dbReference>
<dbReference type="InterPro" id="IPR024623">
    <property type="entry name" value="YtxH"/>
</dbReference>
<dbReference type="Pfam" id="PF12732">
    <property type="entry name" value="YtxH"/>
    <property type="match status" value="1"/>
</dbReference>